<name>A0A085W4V8_9BACT</name>
<evidence type="ECO:0000256" key="1">
    <source>
        <dbReference type="SAM" id="MobiDB-lite"/>
    </source>
</evidence>
<feature type="compositionally biased region" description="Basic and acidic residues" evidence="1">
    <location>
        <begin position="45"/>
        <end position="54"/>
    </location>
</feature>
<dbReference type="Proteomes" id="UP000028725">
    <property type="component" value="Unassembled WGS sequence"/>
</dbReference>
<evidence type="ECO:0000313" key="2">
    <source>
        <dbReference type="EMBL" id="KFE62721.1"/>
    </source>
</evidence>
<feature type="region of interest" description="Disordered" evidence="1">
    <location>
        <begin position="31"/>
        <end position="60"/>
    </location>
</feature>
<comment type="caution">
    <text evidence="2">The sequence shown here is derived from an EMBL/GenBank/DDBJ whole genome shotgun (WGS) entry which is preliminary data.</text>
</comment>
<keyword evidence="3" id="KW-1185">Reference proteome</keyword>
<evidence type="ECO:0000313" key="3">
    <source>
        <dbReference type="Proteomes" id="UP000028725"/>
    </source>
</evidence>
<accession>A0A085W4V8</accession>
<dbReference type="EMBL" id="JMCB01000020">
    <property type="protein sequence ID" value="KFE62721.1"/>
    <property type="molecule type" value="Genomic_DNA"/>
</dbReference>
<sequence length="94" mass="10025">MLARIHAARAVTLPGLVAWIQDDRERHRATCGSHPHLDFSGGAGLERHGPRASEVHSLGPDAGAGFLPNGFEQLSGRGHGQAFPTLHRCAAQCR</sequence>
<protein>
    <submittedName>
        <fullName evidence="2">Uncharacterized protein</fullName>
    </submittedName>
</protein>
<reference evidence="2 3" key="1">
    <citation type="submission" date="2014-04" db="EMBL/GenBank/DDBJ databases">
        <title>Genome assembly of Hyalangium minutum DSM 14724.</title>
        <authorList>
            <person name="Sharma G."/>
            <person name="Subramanian S."/>
        </authorList>
    </citation>
    <scope>NUCLEOTIDE SEQUENCE [LARGE SCALE GENOMIC DNA]</scope>
    <source>
        <strain evidence="2 3">DSM 14724</strain>
    </source>
</reference>
<proteinExistence type="predicted"/>
<dbReference type="AlphaFoldDB" id="A0A085W4V8"/>
<gene>
    <name evidence="2" type="ORF">DB31_3835</name>
</gene>
<organism evidence="2 3">
    <name type="scientific">Hyalangium minutum</name>
    <dbReference type="NCBI Taxonomy" id="394096"/>
    <lineage>
        <taxon>Bacteria</taxon>
        <taxon>Pseudomonadati</taxon>
        <taxon>Myxococcota</taxon>
        <taxon>Myxococcia</taxon>
        <taxon>Myxococcales</taxon>
        <taxon>Cystobacterineae</taxon>
        <taxon>Archangiaceae</taxon>
        <taxon>Hyalangium</taxon>
    </lineage>
</organism>